<dbReference type="Pfam" id="PF25390">
    <property type="entry name" value="WD40_RLD"/>
    <property type="match status" value="2"/>
</dbReference>
<keyword evidence="5" id="KW-0472">Membrane</keyword>
<keyword evidence="2" id="KW-0344">Guanine-nucleotide releasing factor</keyword>
<evidence type="ECO:0000256" key="5">
    <source>
        <dbReference type="SAM" id="Phobius"/>
    </source>
</evidence>
<keyword evidence="5" id="KW-1133">Transmembrane helix</keyword>
<gene>
    <name evidence="7" type="ORF">KIMH_06010</name>
</gene>
<evidence type="ECO:0000256" key="4">
    <source>
        <dbReference type="SAM" id="MobiDB-lite"/>
    </source>
</evidence>
<name>A0ABN6SIM0_9BIFI</name>
<evidence type="ECO:0000259" key="6">
    <source>
        <dbReference type="Pfam" id="PF25390"/>
    </source>
</evidence>
<sequence length="1102" mass="116127">MRHHRTASAIAALLSLTILGGGYASLARPQLAHADDTNQDFSLSPTEGPTEGGNEVAVKPPFQSTLRFTKISAGSTHTVAITEDGTTWAWGGNDPTLLGSGRALTSSSLPVKVKTPTGVKFTNVSAGWYHTLAIGSDNKIYSWGVNLFGELGTSSSSSATPLPVRISAPAGARFVSVCASGYNRYSLALDSNGNAYAWGRNSEGQLGLGDTTNRSVPTKINAPIAFKSISAGGSHSLAIGTDGYTYAWGYNNYGQLGDGGTTRSLTPRRINFGMQFTNVQAGGQNDRGIVGGVYLEGYSLALDAQGNLYAWGHNGYGQLGTGTKTNRYSPTRISTPVPLTAITAGAYHSLAVGSNGRVYAWGWNSSTNNRYTSVGLIGDGSTVDRLSPTIVSTPAGVQFSGVSAGWLQSKALSSDGKVYSWGPNQYGQLGDGTKTGRTRPIQVANPTIAITKVYFDGRLGSNLRHDAGRDLWLVTAPAHSAGTVNVLVYWTLDGVSQTTARLTYTYLSALTVSFDMGGAPGAAPPSQSIPRNGKAKYPTTNPTWEGHWFDGWFTSNGKAWDFDTPISADMTLTARWEAYRFTMNPDQVLTSGSPTTITPPTAPTGIRFMQVSAGDRHTLAIGSDGNTYAWGANSAGQLGTRTNDGGTANAPERVLAPAGVRFTQVSAGGSHSLAIDSSGHAWAWGWNYYGQVGAASSANQPVPVDLSATGRLPTNIVQVSAGGWHSLAIDSSGHVWVCGLNQDSQLGITANAGNYMPNKTPTDLSATGRLPANISQVSAGSKHSLAIDSSKHVWAWGANDSAQLGLPYGSSGAAPTDLNAASRLIVGISQVSAGKDHTLALDVNGHVWSWGYNRYGQLGHTTNSGIVLNVYTLTDLSAAGRLPANISAIGTGEYHSIALDSSGHAWIWGSNQRGQLGVTANNGSPNDNPTPTDLNATGRLTNTIGYISAGGKHSSVIDSDYKILVWGDNNYGQQADGTISNITNPTPRQPNPQELIVTGVKFDQTELSTPPTWDSTNQVWKLTSPAHTSGKVTTNIHWTLGGTEQTDYPLPYRYQWLLPTAGAIPLHRFTGGGLLLLTGLCSTIYAGHQLARRRKAQHRARI</sequence>
<dbReference type="InterPro" id="IPR009091">
    <property type="entry name" value="RCC1/BLIP-II"/>
</dbReference>
<evidence type="ECO:0000256" key="3">
    <source>
        <dbReference type="ARBA" id="ARBA00022737"/>
    </source>
</evidence>
<evidence type="ECO:0000313" key="8">
    <source>
        <dbReference type="Proteomes" id="UP001321748"/>
    </source>
</evidence>
<dbReference type="PROSITE" id="PS50012">
    <property type="entry name" value="RCC1_3"/>
    <property type="match status" value="13"/>
</dbReference>
<keyword evidence="3" id="KW-0677">Repeat</keyword>
<feature type="transmembrane region" description="Helical" evidence="5">
    <location>
        <begin position="1069"/>
        <end position="1091"/>
    </location>
</feature>
<feature type="domain" description="RCC1-like" evidence="6">
    <location>
        <begin position="61"/>
        <end position="284"/>
    </location>
</feature>
<dbReference type="InterPro" id="IPR013378">
    <property type="entry name" value="InlB-like_B-rpt"/>
</dbReference>
<dbReference type="Pfam" id="PF09479">
    <property type="entry name" value="Flg_new"/>
    <property type="match status" value="1"/>
</dbReference>
<reference evidence="7 8" key="1">
    <citation type="journal article" date="2023" name="Microbiol. Spectr.">
        <title>Symbiosis of Carpenter Bees with Uncharacterized Lactic Acid Bacteria Showing NAD Auxotrophy.</title>
        <authorList>
            <person name="Kawasaki S."/>
            <person name="Ozawa K."/>
            <person name="Mori T."/>
            <person name="Yamamoto A."/>
            <person name="Ito M."/>
            <person name="Ohkuma M."/>
            <person name="Sakamoto M."/>
            <person name="Matsutani M."/>
        </authorList>
    </citation>
    <scope>NUCLEOTIDE SEQUENCE [LARGE SCALE GENOMIC DNA]</scope>
    <source>
        <strain evidence="7 8">KimH</strain>
    </source>
</reference>
<dbReference type="PANTHER" id="PTHR45982">
    <property type="entry name" value="REGULATOR OF CHROMOSOME CONDENSATION"/>
    <property type="match status" value="1"/>
</dbReference>
<evidence type="ECO:0000256" key="2">
    <source>
        <dbReference type="ARBA" id="ARBA00022658"/>
    </source>
</evidence>
<proteinExistence type="predicted"/>
<accession>A0ABN6SIM0</accession>
<dbReference type="Proteomes" id="UP001321748">
    <property type="component" value="Chromosome"/>
</dbReference>
<feature type="region of interest" description="Disordered" evidence="4">
    <location>
        <begin position="36"/>
        <end position="56"/>
    </location>
</feature>
<dbReference type="PANTHER" id="PTHR45982:SF1">
    <property type="entry name" value="REGULATOR OF CHROMOSOME CONDENSATION"/>
    <property type="match status" value="1"/>
</dbReference>
<dbReference type="InterPro" id="IPR042229">
    <property type="entry name" value="Listeria/Bacterioides_rpt_sf"/>
</dbReference>
<dbReference type="Gene3D" id="2.60.40.4270">
    <property type="entry name" value="Listeria-Bacteroides repeat domain"/>
    <property type="match status" value="1"/>
</dbReference>
<dbReference type="Gene3D" id="2.130.10.30">
    <property type="entry name" value="Regulator of chromosome condensation 1/beta-lactamase-inhibitor protein II"/>
    <property type="match status" value="4"/>
</dbReference>
<evidence type="ECO:0000313" key="7">
    <source>
        <dbReference type="EMBL" id="BDR54490.1"/>
    </source>
</evidence>
<dbReference type="SUPFAM" id="SSF50985">
    <property type="entry name" value="RCC1/BLIP-II"/>
    <property type="match status" value="2"/>
</dbReference>
<organism evidence="7 8">
    <name type="scientific">Bombiscardovia apis</name>
    <dbReference type="NCBI Taxonomy" id="2932182"/>
    <lineage>
        <taxon>Bacteria</taxon>
        <taxon>Bacillati</taxon>
        <taxon>Actinomycetota</taxon>
        <taxon>Actinomycetes</taxon>
        <taxon>Bifidobacteriales</taxon>
        <taxon>Bifidobacteriaceae</taxon>
        <taxon>Bombiscardovia</taxon>
    </lineage>
</organism>
<feature type="domain" description="RCC1-like" evidence="6">
    <location>
        <begin position="715"/>
        <end position="987"/>
    </location>
</feature>
<dbReference type="InterPro" id="IPR058923">
    <property type="entry name" value="RCC1-like_dom"/>
</dbReference>
<dbReference type="PROSITE" id="PS00626">
    <property type="entry name" value="RCC1_2"/>
    <property type="match status" value="9"/>
</dbReference>
<keyword evidence="5" id="KW-0812">Transmembrane</keyword>
<keyword evidence="8" id="KW-1185">Reference proteome</keyword>
<dbReference type="PRINTS" id="PR00633">
    <property type="entry name" value="RCCNDNSATION"/>
</dbReference>
<dbReference type="InterPro" id="IPR051553">
    <property type="entry name" value="Ran_GTPase-activating"/>
</dbReference>
<dbReference type="Pfam" id="PF00415">
    <property type="entry name" value="RCC1"/>
    <property type="match status" value="3"/>
</dbReference>
<dbReference type="EMBL" id="AP026800">
    <property type="protein sequence ID" value="BDR54490.1"/>
    <property type="molecule type" value="Genomic_DNA"/>
</dbReference>
<evidence type="ECO:0000256" key="1">
    <source>
        <dbReference type="ARBA" id="ARBA00004196"/>
    </source>
</evidence>
<dbReference type="InterPro" id="IPR000408">
    <property type="entry name" value="Reg_chr_condens"/>
</dbReference>
<comment type="subcellular location">
    <subcellularLocation>
        <location evidence="1">Cell envelope</location>
    </subcellularLocation>
</comment>
<protein>
    <recommendedName>
        <fullName evidence="6">RCC1-like domain-containing protein</fullName>
    </recommendedName>
</protein>